<protein>
    <recommendedName>
        <fullName evidence="2">Histidine kinase/HSP90-like ATPase domain-containing protein</fullName>
    </recommendedName>
</protein>
<sequence>MLPSGILGAGPAVRCRREAIARSGHGYYPAVDAGAADPARGGREPARETTRVTVADIGELRRRLIAAACAAGMGRERADLFTVAVNEIVINAVQYGGGAADVTITDRGDRIVVDVRDQGGLAAVVVPAALPPADQIHGRGLWLARRLCDEVTVTPSAVGTHVTLTAALPDG</sequence>
<dbReference type="Pfam" id="PF13581">
    <property type="entry name" value="HATPase_c_2"/>
    <property type="match status" value="1"/>
</dbReference>
<organism evidence="3 4">
    <name type="scientific">Virgisporangium aliadipatigenens</name>
    <dbReference type="NCBI Taxonomy" id="741659"/>
    <lineage>
        <taxon>Bacteria</taxon>
        <taxon>Bacillati</taxon>
        <taxon>Actinomycetota</taxon>
        <taxon>Actinomycetes</taxon>
        <taxon>Micromonosporales</taxon>
        <taxon>Micromonosporaceae</taxon>
        <taxon>Virgisporangium</taxon>
    </lineage>
</organism>
<dbReference type="EMBL" id="BOPF01000018">
    <property type="protein sequence ID" value="GIJ47979.1"/>
    <property type="molecule type" value="Genomic_DNA"/>
</dbReference>
<dbReference type="InterPro" id="IPR036890">
    <property type="entry name" value="HATPase_C_sf"/>
</dbReference>
<dbReference type="AlphaFoldDB" id="A0A8J4DRS4"/>
<accession>A0A8J4DRS4</accession>
<dbReference type="PANTHER" id="PTHR35526:SF3">
    <property type="entry name" value="ANTI-SIGMA-F FACTOR RSBW"/>
    <property type="match status" value="1"/>
</dbReference>
<keyword evidence="1" id="KW-0723">Serine/threonine-protein kinase</keyword>
<keyword evidence="4" id="KW-1185">Reference proteome</keyword>
<dbReference type="CDD" id="cd16936">
    <property type="entry name" value="HATPase_RsbW-like"/>
    <property type="match status" value="1"/>
</dbReference>
<gene>
    <name evidence="3" type="ORF">Val02_48650</name>
</gene>
<dbReference type="Proteomes" id="UP000619260">
    <property type="component" value="Unassembled WGS sequence"/>
</dbReference>
<keyword evidence="1" id="KW-0418">Kinase</keyword>
<dbReference type="InterPro" id="IPR050267">
    <property type="entry name" value="Anti-sigma-factor_SerPK"/>
</dbReference>
<evidence type="ECO:0000259" key="2">
    <source>
        <dbReference type="Pfam" id="PF13581"/>
    </source>
</evidence>
<evidence type="ECO:0000313" key="3">
    <source>
        <dbReference type="EMBL" id="GIJ47979.1"/>
    </source>
</evidence>
<dbReference type="PANTHER" id="PTHR35526">
    <property type="entry name" value="ANTI-SIGMA-F FACTOR RSBW-RELATED"/>
    <property type="match status" value="1"/>
</dbReference>
<evidence type="ECO:0000256" key="1">
    <source>
        <dbReference type="ARBA" id="ARBA00022527"/>
    </source>
</evidence>
<keyword evidence="1" id="KW-0808">Transferase</keyword>
<proteinExistence type="predicted"/>
<dbReference type="GO" id="GO:0004674">
    <property type="term" value="F:protein serine/threonine kinase activity"/>
    <property type="evidence" value="ECO:0007669"/>
    <property type="project" value="UniProtKB-KW"/>
</dbReference>
<dbReference type="SUPFAM" id="SSF55874">
    <property type="entry name" value="ATPase domain of HSP90 chaperone/DNA topoisomerase II/histidine kinase"/>
    <property type="match status" value="1"/>
</dbReference>
<evidence type="ECO:0000313" key="4">
    <source>
        <dbReference type="Proteomes" id="UP000619260"/>
    </source>
</evidence>
<name>A0A8J4DRS4_9ACTN</name>
<feature type="domain" description="Histidine kinase/HSP90-like ATPase" evidence="2">
    <location>
        <begin position="53"/>
        <end position="165"/>
    </location>
</feature>
<dbReference type="Gene3D" id="3.30.565.10">
    <property type="entry name" value="Histidine kinase-like ATPase, C-terminal domain"/>
    <property type="match status" value="1"/>
</dbReference>
<reference evidence="3" key="1">
    <citation type="submission" date="2021-01" db="EMBL/GenBank/DDBJ databases">
        <title>Whole genome shotgun sequence of Virgisporangium aliadipatigenens NBRC 105644.</title>
        <authorList>
            <person name="Komaki H."/>
            <person name="Tamura T."/>
        </authorList>
    </citation>
    <scope>NUCLEOTIDE SEQUENCE</scope>
    <source>
        <strain evidence="3">NBRC 105644</strain>
    </source>
</reference>
<comment type="caution">
    <text evidence="3">The sequence shown here is derived from an EMBL/GenBank/DDBJ whole genome shotgun (WGS) entry which is preliminary data.</text>
</comment>
<dbReference type="InterPro" id="IPR003594">
    <property type="entry name" value="HATPase_dom"/>
</dbReference>